<dbReference type="Pfam" id="PF08241">
    <property type="entry name" value="Methyltransf_11"/>
    <property type="match status" value="1"/>
</dbReference>
<organism evidence="2 3">
    <name type="scientific">Tenacibaculum polynesiense</name>
    <dbReference type="NCBI Taxonomy" id="3137857"/>
    <lineage>
        <taxon>Bacteria</taxon>
        <taxon>Pseudomonadati</taxon>
        <taxon>Bacteroidota</taxon>
        <taxon>Flavobacteriia</taxon>
        <taxon>Flavobacteriales</taxon>
        <taxon>Flavobacteriaceae</taxon>
        <taxon>Tenacibaculum</taxon>
    </lineage>
</organism>
<name>A0ABM9PG19_9FLAO</name>
<reference evidence="2 3" key="1">
    <citation type="submission" date="2024-05" db="EMBL/GenBank/DDBJ databases">
        <authorList>
            <person name="Duchaud E."/>
        </authorList>
    </citation>
    <scope>NUCLEOTIDE SEQUENCE [LARGE SCALE GENOMIC DNA]</scope>
    <source>
        <strain evidence="2">Ena-SAMPLE-TAB-13-05-2024-13:56:06:370-140308</strain>
    </source>
</reference>
<dbReference type="PANTHER" id="PTHR12843">
    <property type="entry name" value="PROTEIN-LYSINE N-METHYLTRANSFERASE METTL10"/>
    <property type="match status" value="1"/>
</dbReference>
<sequence>MTTKENDCTIPETINYKDHWNTAYTKNTTEKLGWYEESSKETIDLIKETNLDKNARILSVGVGSSLLIDELLHDGYSQLIANDLSEKALNDIKERLKDQANQVTFIPDNLVEPKVLGDIEKVDIWNDRAVLHFFLTEEEKTAYFNLLKKIVKVNGYVIIAVFALDGAEKCCGLNLQRYNTEMLQERLGHDFSLEKSFNHTFVNPYGGERPYVYTLFKRRS</sequence>
<proteinExistence type="predicted"/>
<evidence type="ECO:0000313" key="2">
    <source>
        <dbReference type="EMBL" id="CAL2104526.1"/>
    </source>
</evidence>
<dbReference type="Gene3D" id="3.40.50.150">
    <property type="entry name" value="Vaccinia Virus protein VP39"/>
    <property type="match status" value="1"/>
</dbReference>
<feature type="domain" description="Methyltransferase type 11" evidence="1">
    <location>
        <begin position="58"/>
        <end position="159"/>
    </location>
</feature>
<comment type="caution">
    <text evidence="2">The sequence shown here is derived from an EMBL/GenBank/DDBJ whole genome shotgun (WGS) entry which is preliminary data.</text>
</comment>
<keyword evidence="2" id="KW-0808">Transferase</keyword>
<dbReference type="CDD" id="cd02440">
    <property type="entry name" value="AdoMet_MTases"/>
    <property type="match status" value="1"/>
</dbReference>
<dbReference type="GO" id="GO:0032259">
    <property type="term" value="P:methylation"/>
    <property type="evidence" value="ECO:0007669"/>
    <property type="project" value="UniProtKB-KW"/>
</dbReference>
<dbReference type="Proteomes" id="UP001497527">
    <property type="component" value="Unassembled WGS sequence"/>
</dbReference>
<dbReference type="RefSeq" id="WP_348718875.1">
    <property type="nucleotide sequence ID" value="NZ_CAXJIO010000017.1"/>
</dbReference>
<dbReference type="PANTHER" id="PTHR12843:SF5">
    <property type="entry name" value="EEF1A LYSINE METHYLTRANSFERASE 2"/>
    <property type="match status" value="1"/>
</dbReference>
<evidence type="ECO:0000259" key="1">
    <source>
        <dbReference type="Pfam" id="PF08241"/>
    </source>
</evidence>
<dbReference type="GO" id="GO:0008168">
    <property type="term" value="F:methyltransferase activity"/>
    <property type="evidence" value="ECO:0007669"/>
    <property type="project" value="UniProtKB-KW"/>
</dbReference>
<evidence type="ECO:0000313" key="3">
    <source>
        <dbReference type="Proteomes" id="UP001497527"/>
    </source>
</evidence>
<dbReference type="SUPFAM" id="SSF53335">
    <property type="entry name" value="S-adenosyl-L-methionine-dependent methyltransferases"/>
    <property type="match status" value="1"/>
</dbReference>
<keyword evidence="2" id="KW-0489">Methyltransferase</keyword>
<dbReference type="InterPro" id="IPR029063">
    <property type="entry name" value="SAM-dependent_MTases_sf"/>
</dbReference>
<protein>
    <submittedName>
        <fullName evidence="2">Class I SAM-dependent methyltransferase</fullName>
    </submittedName>
</protein>
<keyword evidence="3" id="KW-1185">Reference proteome</keyword>
<gene>
    <name evidence="2" type="ORF">T190423A01A_80063</name>
</gene>
<dbReference type="InterPro" id="IPR013216">
    <property type="entry name" value="Methyltransf_11"/>
</dbReference>
<accession>A0ABM9PG19</accession>
<dbReference type="EMBL" id="CAXJIO010000017">
    <property type="protein sequence ID" value="CAL2104526.1"/>
    <property type="molecule type" value="Genomic_DNA"/>
</dbReference>